<organism evidence="1 2">
    <name type="scientific">Avena sativa</name>
    <name type="common">Oat</name>
    <dbReference type="NCBI Taxonomy" id="4498"/>
    <lineage>
        <taxon>Eukaryota</taxon>
        <taxon>Viridiplantae</taxon>
        <taxon>Streptophyta</taxon>
        <taxon>Embryophyta</taxon>
        <taxon>Tracheophyta</taxon>
        <taxon>Spermatophyta</taxon>
        <taxon>Magnoliopsida</taxon>
        <taxon>Liliopsida</taxon>
        <taxon>Poales</taxon>
        <taxon>Poaceae</taxon>
        <taxon>BOP clade</taxon>
        <taxon>Pooideae</taxon>
        <taxon>Poodae</taxon>
        <taxon>Poeae</taxon>
        <taxon>Poeae Chloroplast Group 1 (Aveneae type)</taxon>
        <taxon>Aveninae</taxon>
        <taxon>Avena</taxon>
    </lineage>
</organism>
<protein>
    <submittedName>
        <fullName evidence="1">Uncharacterized protein</fullName>
    </submittedName>
</protein>
<accession>A0ACD5VH47</accession>
<reference evidence="1" key="1">
    <citation type="submission" date="2021-05" db="EMBL/GenBank/DDBJ databases">
        <authorList>
            <person name="Scholz U."/>
            <person name="Mascher M."/>
            <person name="Fiebig A."/>
        </authorList>
    </citation>
    <scope>NUCLEOTIDE SEQUENCE [LARGE SCALE GENOMIC DNA]</scope>
</reference>
<reference evidence="1" key="2">
    <citation type="submission" date="2025-09" db="UniProtKB">
        <authorList>
            <consortium name="EnsemblPlants"/>
        </authorList>
    </citation>
    <scope>IDENTIFICATION</scope>
</reference>
<dbReference type="Proteomes" id="UP001732700">
    <property type="component" value="Chromosome 3A"/>
</dbReference>
<evidence type="ECO:0000313" key="2">
    <source>
        <dbReference type="Proteomes" id="UP001732700"/>
    </source>
</evidence>
<keyword evidence="2" id="KW-1185">Reference proteome</keyword>
<sequence>MSRKRREGGAGGKGGGGGDHQLQRGSTAAVTDALSMDGGLREVSVSVVFSVWCLLFLLRSQFLHSQTDPSDFYGDHGNRDNYCKVMPLEAYIFPADNVSSPTCQPSSSSAPHHEEGLPPSNNATGGNSSADAALVELDEFRSRILQGKADNDTAGRHHQRVVTAGATHRLEPSGAEYNYAAASKGAKVLAHNKEAKGAANILDGDKDRYLRNPCSAEGKFVVVELSEETLVHTIALANLEHYSSNLKDIELHGSLSYPADASWELLGRFTAENAKHAQRFVLPEPRWTRYLRLRLVSHYGSGFYCILSYLEVYGIDAVEQMLQDFIASHSPDPDAAKAAADARKDSGQNDTVGAPDHAKQVDGAGRNDSTGDVADAKPAQTKEPVKQSTSGRIHGDAVLKILMQKMRSLEVGLSTLEEYTRVLNQRYGAKLPDLQNGLSQTAKALEKMKADVKDLVEWKDGVASDLGELKDWKSRVSGKLDDLVTENAAMRQVGRGGDEEHPRDAAEQGAGGAVHQSLLLLPGSLQAGLRLRADALHQQGRGRRGEGRERVDAGKNNGLGSYFCQVDLLALASVALRNNLSAKTLMGGVVSFLQQDILCNRGTKDKLFQYHTLQSATRKWAHFIAENTNVMQQVSWEHRNGQLSEQIIEALLQWCARLAGIQHWKLFRNKNFERRQVSLPFRQHQLKAYYKAGLSQEN</sequence>
<dbReference type="EnsemblPlants" id="AVESA.00010b.r2.3AG0436880.1">
    <property type="protein sequence ID" value="AVESA.00010b.r2.3AG0436880.1.CDS"/>
    <property type="gene ID" value="AVESA.00010b.r2.3AG0436880"/>
</dbReference>
<proteinExistence type="predicted"/>
<name>A0ACD5VH47_AVESA</name>
<evidence type="ECO:0000313" key="1">
    <source>
        <dbReference type="EnsemblPlants" id="AVESA.00010b.r2.3AG0436880.1.CDS"/>
    </source>
</evidence>